<dbReference type="InterPro" id="IPR011053">
    <property type="entry name" value="Single_hybrid_motif"/>
</dbReference>
<reference evidence="1" key="1">
    <citation type="submission" date="2020-11" db="EMBL/GenBank/DDBJ databases">
        <authorList>
            <person name="Tran Van P."/>
        </authorList>
    </citation>
    <scope>NUCLEOTIDE SEQUENCE</scope>
</reference>
<organism evidence="1">
    <name type="scientific">Timema douglasi</name>
    <name type="common">Walking stick</name>
    <dbReference type="NCBI Taxonomy" id="61478"/>
    <lineage>
        <taxon>Eukaryota</taxon>
        <taxon>Metazoa</taxon>
        <taxon>Ecdysozoa</taxon>
        <taxon>Arthropoda</taxon>
        <taxon>Hexapoda</taxon>
        <taxon>Insecta</taxon>
        <taxon>Pterygota</taxon>
        <taxon>Neoptera</taxon>
        <taxon>Polyneoptera</taxon>
        <taxon>Phasmatodea</taxon>
        <taxon>Timematodea</taxon>
        <taxon>Timematoidea</taxon>
        <taxon>Timematidae</taxon>
        <taxon>Timema</taxon>
    </lineage>
</organism>
<proteinExistence type="predicted"/>
<dbReference type="PANTHER" id="PTHR13651:SF0">
    <property type="entry name" value="PROTEIN ABITRAM"/>
    <property type="match status" value="1"/>
</dbReference>
<sequence length="488" mass="54270">MTDKDNPDLSVKDEMCSGKETDILLPNPNIVIVEEVNGKAISLQSNEIASVTSPFNNYEAKVDLNGKGKCPTPHGMDFEENIDMQHTTNNYSFHNNDMQSSNEETHKVSYVHSKEINCDTVHNHTDKLSSQNNSTFNDTDLQNILHSKTSSTAVSGNVGLSPTNISDKEIIAPFTKDNIANVPIAFPLYHSLDSSERVCNIDGNARKKIALELKVDSCHSVNNYGVIFPDIETQFQHLIKERKEKLGNYKTSEIPIEFSLDYSESSLTVTERYFTPRYCVDPNNKVGEDQCILFHSNRICLVTLAPSHPIIAEKKKISKIDFQVTPKLNRMENKPTGKGKRGAQYVQSTSVLCLIDCDDETKYKVSSCLIGKLVEVNEELLNNPQLIVEAPQAEARGAKGVEGVFENNLESLRALFAYTNTAIEVLECAWRCTQIDVHLSLVHLGEGEGGALPHGQQRATNPGSVEHGFCGEVHLGFIVEESERVIWD</sequence>
<protein>
    <recommendedName>
        <fullName evidence="2">Protein Abitram</fullName>
    </recommendedName>
</protein>
<dbReference type="GO" id="GO:0005634">
    <property type="term" value="C:nucleus"/>
    <property type="evidence" value="ECO:0007669"/>
    <property type="project" value="TreeGrafter"/>
</dbReference>
<evidence type="ECO:0000313" key="1">
    <source>
        <dbReference type="EMBL" id="CAD7203412.1"/>
    </source>
</evidence>
<dbReference type="AlphaFoldDB" id="A0A7R8VRM2"/>
<name>A0A7R8VRM2_TIMDO</name>
<dbReference type="EMBL" id="OA570575">
    <property type="protein sequence ID" value="CAD7203412.1"/>
    <property type="molecule type" value="Genomic_DNA"/>
</dbReference>
<gene>
    <name evidence="1" type="ORF">TDIB3V08_LOCUS9584</name>
</gene>
<dbReference type="PANTHER" id="PTHR13651">
    <property type="entry name" value="PROTEIN ABITRAM"/>
    <property type="match status" value="1"/>
</dbReference>
<accession>A0A7R8VRM2</accession>
<evidence type="ECO:0008006" key="2">
    <source>
        <dbReference type="Google" id="ProtNLM"/>
    </source>
</evidence>
<dbReference type="InterPro" id="IPR039169">
    <property type="entry name" value="Abitram"/>
</dbReference>
<dbReference type="SUPFAM" id="SSF51230">
    <property type="entry name" value="Single hybrid motif"/>
    <property type="match status" value="1"/>
</dbReference>